<evidence type="ECO:0000256" key="1">
    <source>
        <dbReference type="ARBA" id="ARBA00022741"/>
    </source>
</evidence>
<keyword evidence="4 7" id="KW-0067">ATP-binding</keyword>
<dbReference type="AlphaFoldDB" id="A0A150H481"/>
<dbReference type="PANTHER" id="PTHR24031">
    <property type="entry name" value="RNA HELICASE"/>
    <property type="match status" value="1"/>
</dbReference>
<sequence>MVLTRSPRGLWVCMSRPSAAGGRAADPDDPDELLTAGGPDGEEEGDVAAAMASMAAREAALRAEAEAAGGGAGRRAPAEELEGVVDFGDDDDGGGSRKRRRLDGGKAAGGGAGSKGGAGGTAVKASGRGNFTPGSLIRAGTNAAASDGAGWADLGLAASLAGQLESLGFAAPTAIQRQVLPVLLAGRDALVRAQTGSGKTLCYLLPIIHDLQAQQPRISRGEGTYAIILAPTRELSIQVLDVASSLLRRYHWLVAGLLIGGENRAHEKARLRKGVTLLAASPGRLLDHLNSTASFRTSELRWLVLDEADRLLDLGFEAKLREITELLNRRSAAAEGAEQKNCEEEAGEEDEEQEDVEGGSGRGGGGEGKGKKAGGAGGKAQRGGGGGVGPLERRRTVLLSATLHRQLGALAELALQDPAVVGFEMKQTSSGTQLTAAASAGNPSALPEGDDGTAGLSTYSLPASLRQSWVEVPAKERLAALAALLRSRTARQRVGGTKVVVFLSSCDGVEFHHHVLGDMWTAVAGGPLLPRRCALLKLHGDMPQRERTETFGSFAKEGDGVLLCTDVAARGLDFPNVTTIIQYDVPGAPSEYVHRVGRSARMGATGEAVLLLMPHEVPYVNLLRSKGVLLEQEQLDKLARWMPTPPPEAAPPLKRRDGAADGGGAARQLAQHFLRLLAGAVSRDPHAAQLANDAFRSYVRAYATHGSELKPVFSVRNLHLGHVAHAFCLMEPPRMVGGSGTAAERKRRKREALEAADASRRRKMKQAARRVAS</sequence>
<keyword evidence="14" id="KW-1185">Reference proteome</keyword>
<keyword evidence="1 7" id="KW-0547">Nucleotide-binding</keyword>
<feature type="region of interest" description="Disordered" evidence="9">
    <location>
        <begin position="736"/>
        <end position="773"/>
    </location>
</feature>
<dbReference type="PROSITE" id="PS00039">
    <property type="entry name" value="DEAD_ATP_HELICASE"/>
    <property type="match status" value="1"/>
</dbReference>
<feature type="compositionally biased region" description="Acidic residues" evidence="9">
    <location>
        <begin position="79"/>
        <end position="93"/>
    </location>
</feature>
<feature type="region of interest" description="Disordered" evidence="9">
    <location>
        <begin position="641"/>
        <end position="664"/>
    </location>
</feature>
<dbReference type="SMART" id="SM00490">
    <property type="entry name" value="HELICc"/>
    <property type="match status" value="1"/>
</dbReference>
<dbReference type="GO" id="GO:0005524">
    <property type="term" value="F:ATP binding"/>
    <property type="evidence" value="ECO:0007669"/>
    <property type="project" value="UniProtKB-UniRule"/>
</dbReference>
<feature type="region of interest" description="Disordered" evidence="9">
    <location>
        <begin position="17"/>
        <end position="46"/>
    </location>
</feature>
<evidence type="ECO:0000259" key="11">
    <source>
        <dbReference type="PROSITE" id="PS51194"/>
    </source>
</evidence>
<evidence type="ECO:0000256" key="2">
    <source>
        <dbReference type="ARBA" id="ARBA00022801"/>
    </source>
</evidence>
<feature type="domain" description="Helicase C-terminal" evidence="11">
    <location>
        <begin position="477"/>
        <end position="646"/>
    </location>
</feature>
<feature type="region of interest" description="Disordered" evidence="9">
    <location>
        <begin position="434"/>
        <end position="453"/>
    </location>
</feature>
<evidence type="ECO:0000313" key="13">
    <source>
        <dbReference type="EMBL" id="KXZ56949.1"/>
    </source>
</evidence>
<evidence type="ECO:0000256" key="7">
    <source>
        <dbReference type="RuleBase" id="RU000492"/>
    </source>
</evidence>
<dbReference type="Pfam" id="PF00270">
    <property type="entry name" value="DEAD"/>
    <property type="match status" value="1"/>
</dbReference>
<feature type="compositionally biased region" description="Gly residues" evidence="9">
    <location>
        <begin position="358"/>
        <end position="389"/>
    </location>
</feature>
<dbReference type="InterPro" id="IPR027417">
    <property type="entry name" value="P-loop_NTPase"/>
</dbReference>
<dbReference type="GO" id="GO:0003723">
    <property type="term" value="F:RNA binding"/>
    <property type="evidence" value="ECO:0007669"/>
    <property type="project" value="UniProtKB-UniRule"/>
</dbReference>
<feature type="domain" description="Helicase ATP-binding" evidence="10">
    <location>
        <begin position="180"/>
        <end position="421"/>
    </location>
</feature>
<feature type="region of interest" description="Disordered" evidence="9">
    <location>
        <begin position="59"/>
        <end position="125"/>
    </location>
</feature>
<feature type="short sequence motif" description="Q motif" evidence="6">
    <location>
        <begin position="149"/>
        <end position="177"/>
    </location>
</feature>
<dbReference type="SMART" id="SM01178">
    <property type="entry name" value="DUF4217"/>
    <property type="match status" value="1"/>
</dbReference>
<evidence type="ECO:0000256" key="6">
    <source>
        <dbReference type="PROSITE-ProRule" id="PRU00552"/>
    </source>
</evidence>
<dbReference type="EMBL" id="LSYV01000002">
    <property type="protein sequence ID" value="KXZ56949.1"/>
    <property type="molecule type" value="Genomic_DNA"/>
</dbReference>
<dbReference type="InterPro" id="IPR001650">
    <property type="entry name" value="Helicase_C-like"/>
</dbReference>
<evidence type="ECO:0000259" key="12">
    <source>
        <dbReference type="PROSITE" id="PS51195"/>
    </source>
</evidence>
<reference evidence="14" key="1">
    <citation type="journal article" date="2016" name="Nat. Commun.">
        <title>The Gonium pectorale genome demonstrates co-option of cell cycle regulation during the evolution of multicellularity.</title>
        <authorList>
            <person name="Hanschen E.R."/>
            <person name="Marriage T.N."/>
            <person name="Ferris P.J."/>
            <person name="Hamaji T."/>
            <person name="Toyoda A."/>
            <person name="Fujiyama A."/>
            <person name="Neme R."/>
            <person name="Noguchi H."/>
            <person name="Minakuchi Y."/>
            <person name="Suzuki M."/>
            <person name="Kawai-Toyooka H."/>
            <person name="Smith D.R."/>
            <person name="Sparks H."/>
            <person name="Anderson J."/>
            <person name="Bakaric R."/>
            <person name="Luria V."/>
            <person name="Karger A."/>
            <person name="Kirschner M.W."/>
            <person name="Durand P.M."/>
            <person name="Michod R.E."/>
            <person name="Nozaki H."/>
            <person name="Olson B.J."/>
        </authorList>
    </citation>
    <scope>NUCLEOTIDE SEQUENCE [LARGE SCALE GENOMIC DNA]</scope>
    <source>
        <strain evidence="14">NIES-2863</strain>
    </source>
</reference>
<dbReference type="PROSITE" id="PS51192">
    <property type="entry name" value="HELICASE_ATP_BIND_1"/>
    <property type="match status" value="1"/>
</dbReference>
<feature type="compositionally biased region" description="Gly residues" evidence="9">
    <location>
        <begin position="106"/>
        <end position="120"/>
    </location>
</feature>
<feature type="compositionally biased region" description="Acidic residues" evidence="9">
    <location>
        <begin position="344"/>
        <end position="357"/>
    </location>
</feature>
<dbReference type="PROSITE" id="PS51194">
    <property type="entry name" value="HELICASE_CTER"/>
    <property type="match status" value="1"/>
</dbReference>
<gene>
    <name evidence="13" type="ORF">GPECTOR_1g856</name>
</gene>
<evidence type="ECO:0000256" key="8">
    <source>
        <dbReference type="RuleBase" id="RU365068"/>
    </source>
</evidence>
<dbReference type="InterPro" id="IPR011545">
    <property type="entry name" value="DEAD/DEAH_box_helicase_dom"/>
</dbReference>
<evidence type="ECO:0000313" key="14">
    <source>
        <dbReference type="Proteomes" id="UP000075714"/>
    </source>
</evidence>
<dbReference type="Pfam" id="PF13959">
    <property type="entry name" value="CTE_SPB4"/>
    <property type="match status" value="1"/>
</dbReference>
<dbReference type="CDD" id="cd18787">
    <property type="entry name" value="SF2_C_DEAD"/>
    <property type="match status" value="1"/>
</dbReference>
<feature type="domain" description="DEAD-box RNA helicase Q" evidence="12">
    <location>
        <begin position="149"/>
        <end position="177"/>
    </location>
</feature>
<dbReference type="SMART" id="SM00487">
    <property type="entry name" value="DEXDc"/>
    <property type="match status" value="1"/>
</dbReference>
<dbReference type="GO" id="GO:0003724">
    <property type="term" value="F:RNA helicase activity"/>
    <property type="evidence" value="ECO:0007669"/>
    <property type="project" value="UniProtKB-EC"/>
</dbReference>
<dbReference type="GO" id="GO:0016887">
    <property type="term" value="F:ATP hydrolysis activity"/>
    <property type="evidence" value="ECO:0007669"/>
    <property type="project" value="RHEA"/>
</dbReference>
<evidence type="ECO:0000256" key="3">
    <source>
        <dbReference type="ARBA" id="ARBA00022806"/>
    </source>
</evidence>
<dbReference type="InterPro" id="IPR014001">
    <property type="entry name" value="Helicase_ATP-bd"/>
</dbReference>
<dbReference type="EC" id="3.6.4.13" evidence="8"/>
<dbReference type="SUPFAM" id="SSF52540">
    <property type="entry name" value="P-loop containing nucleoside triphosphate hydrolases"/>
    <property type="match status" value="1"/>
</dbReference>
<evidence type="ECO:0000256" key="5">
    <source>
        <dbReference type="ARBA" id="ARBA00022884"/>
    </source>
</evidence>
<keyword evidence="2 7" id="KW-0378">Hydrolase</keyword>
<evidence type="ECO:0000256" key="9">
    <source>
        <dbReference type="SAM" id="MobiDB-lite"/>
    </source>
</evidence>
<dbReference type="InterPro" id="IPR014014">
    <property type="entry name" value="RNA_helicase_DEAD_Q_motif"/>
</dbReference>
<dbReference type="PROSITE" id="PS51195">
    <property type="entry name" value="Q_MOTIF"/>
    <property type="match status" value="1"/>
</dbReference>
<dbReference type="STRING" id="33097.A0A150H481"/>
<comment type="function">
    <text evidence="8">RNA helicase.</text>
</comment>
<dbReference type="OrthoDB" id="422663at2759"/>
<evidence type="ECO:0000259" key="10">
    <source>
        <dbReference type="PROSITE" id="PS51192"/>
    </source>
</evidence>
<dbReference type="Pfam" id="PF00271">
    <property type="entry name" value="Helicase_C"/>
    <property type="match status" value="1"/>
</dbReference>
<comment type="similarity">
    <text evidence="7">Belongs to the DEAD box helicase family.</text>
</comment>
<comment type="caution">
    <text evidence="13">The sequence shown here is derived from an EMBL/GenBank/DDBJ whole genome shotgun (WGS) entry which is preliminary data.</text>
</comment>
<comment type="catalytic activity">
    <reaction evidence="8">
        <text>ATP + H2O = ADP + phosphate + H(+)</text>
        <dbReference type="Rhea" id="RHEA:13065"/>
        <dbReference type="ChEBI" id="CHEBI:15377"/>
        <dbReference type="ChEBI" id="CHEBI:15378"/>
        <dbReference type="ChEBI" id="CHEBI:30616"/>
        <dbReference type="ChEBI" id="CHEBI:43474"/>
        <dbReference type="ChEBI" id="CHEBI:456216"/>
        <dbReference type="EC" id="3.6.4.13"/>
    </reaction>
</comment>
<dbReference type="InterPro" id="IPR025313">
    <property type="entry name" value="SPB4-like_CTE"/>
</dbReference>
<dbReference type="Gene3D" id="3.40.50.300">
    <property type="entry name" value="P-loop containing nucleotide triphosphate hydrolases"/>
    <property type="match status" value="2"/>
</dbReference>
<protein>
    <recommendedName>
        <fullName evidence="8">ATP-dependent RNA helicase</fullName>
        <ecNumber evidence="8">3.6.4.13</ecNumber>
    </recommendedName>
</protein>
<feature type="compositionally biased region" description="Basic residues" evidence="9">
    <location>
        <begin position="760"/>
        <end position="773"/>
    </location>
</feature>
<organism evidence="13 14">
    <name type="scientific">Gonium pectorale</name>
    <name type="common">Green alga</name>
    <dbReference type="NCBI Taxonomy" id="33097"/>
    <lineage>
        <taxon>Eukaryota</taxon>
        <taxon>Viridiplantae</taxon>
        <taxon>Chlorophyta</taxon>
        <taxon>core chlorophytes</taxon>
        <taxon>Chlorophyceae</taxon>
        <taxon>CS clade</taxon>
        <taxon>Chlamydomonadales</taxon>
        <taxon>Volvocaceae</taxon>
        <taxon>Gonium</taxon>
    </lineage>
</organism>
<dbReference type="Proteomes" id="UP000075714">
    <property type="component" value="Unassembled WGS sequence"/>
</dbReference>
<comment type="domain">
    <text evidence="8">The Q motif is unique to and characteristic of the DEAD box family of RNA helicases and controls ATP binding and hydrolysis.</text>
</comment>
<name>A0A150H481_GONPE</name>
<evidence type="ECO:0000256" key="4">
    <source>
        <dbReference type="ARBA" id="ARBA00022840"/>
    </source>
</evidence>
<accession>A0A150H481</accession>
<keyword evidence="5 8" id="KW-0694">RNA-binding</keyword>
<keyword evidence="3 7" id="KW-0347">Helicase</keyword>
<dbReference type="InterPro" id="IPR000629">
    <property type="entry name" value="RNA-helicase_DEAD-box_CS"/>
</dbReference>
<feature type="region of interest" description="Disordered" evidence="9">
    <location>
        <begin position="334"/>
        <end position="391"/>
    </location>
</feature>
<proteinExistence type="inferred from homology"/>